<dbReference type="CDD" id="cd00063">
    <property type="entry name" value="FN3"/>
    <property type="match status" value="1"/>
</dbReference>
<evidence type="ECO:0000256" key="1">
    <source>
        <dbReference type="SAM" id="MobiDB-lite"/>
    </source>
</evidence>
<name>A0A3P6S4X9_CYLGO</name>
<dbReference type="SUPFAM" id="SSF49265">
    <property type="entry name" value="Fibronectin type III"/>
    <property type="match status" value="1"/>
</dbReference>
<feature type="region of interest" description="Disordered" evidence="1">
    <location>
        <begin position="310"/>
        <end position="330"/>
    </location>
</feature>
<feature type="compositionally biased region" description="Polar residues" evidence="1">
    <location>
        <begin position="310"/>
        <end position="323"/>
    </location>
</feature>
<dbReference type="InterPro" id="IPR003961">
    <property type="entry name" value="FN3_dom"/>
</dbReference>
<organism evidence="3 4">
    <name type="scientific">Cylicostephanus goldi</name>
    <name type="common">Nematode worm</name>
    <dbReference type="NCBI Taxonomy" id="71465"/>
    <lineage>
        <taxon>Eukaryota</taxon>
        <taxon>Metazoa</taxon>
        <taxon>Ecdysozoa</taxon>
        <taxon>Nematoda</taxon>
        <taxon>Chromadorea</taxon>
        <taxon>Rhabditida</taxon>
        <taxon>Rhabditina</taxon>
        <taxon>Rhabditomorpha</taxon>
        <taxon>Strongyloidea</taxon>
        <taxon>Strongylidae</taxon>
        <taxon>Cylicostephanus</taxon>
    </lineage>
</organism>
<dbReference type="PROSITE" id="PS50853">
    <property type="entry name" value="FN3"/>
    <property type="match status" value="1"/>
</dbReference>
<feature type="domain" description="Fibronectin type-III" evidence="2">
    <location>
        <begin position="1"/>
        <end position="76"/>
    </location>
</feature>
<evidence type="ECO:0000313" key="4">
    <source>
        <dbReference type="Proteomes" id="UP000271889"/>
    </source>
</evidence>
<dbReference type="Proteomes" id="UP000271889">
    <property type="component" value="Unassembled WGS sequence"/>
</dbReference>
<reference evidence="3 4" key="1">
    <citation type="submission" date="2018-11" db="EMBL/GenBank/DDBJ databases">
        <authorList>
            <consortium name="Pathogen Informatics"/>
        </authorList>
    </citation>
    <scope>NUCLEOTIDE SEQUENCE [LARGE SCALE GENOMIC DNA]</scope>
</reference>
<protein>
    <recommendedName>
        <fullName evidence="2">Fibronectin type-III domain-containing protein</fullName>
    </recommendedName>
</protein>
<accession>A0A3P6S4X9</accession>
<dbReference type="InterPro" id="IPR036116">
    <property type="entry name" value="FN3_sf"/>
</dbReference>
<keyword evidence="4" id="KW-1185">Reference proteome</keyword>
<evidence type="ECO:0000259" key="2">
    <source>
        <dbReference type="PROSITE" id="PS50853"/>
    </source>
</evidence>
<dbReference type="Pfam" id="PF00041">
    <property type="entry name" value="fn3"/>
    <property type="match status" value="1"/>
</dbReference>
<dbReference type="InterPro" id="IPR013783">
    <property type="entry name" value="Ig-like_fold"/>
</dbReference>
<gene>
    <name evidence="3" type="ORF">CGOC_LOCUS1459</name>
</gene>
<proteinExistence type="predicted"/>
<dbReference type="EMBL" id="UYRV01002729">
    <property type="protein sequence ID" value="VDK49158.1"/>
    <property type="molecule type" value="Genomic_DNA"/>
</dbReference>
<dbReference type="Gene3D" id="2.60.40.10">
    <property type="entry name" value="Immunoglobulins"/>
    <property type="match status" value="1"/>
</dbReference>
<dbReference type="AlphaFoldDB" id="A0A3P6S4X9"/>
<dbReference type="OrthoDB" id="5783564at2759"/>
<evidence type="ECO:0000313" key="3">
    <source>
        <dbReference type="EMBL" id="VDK49158.1"/>
    </source>
</evidence>
<sequence>MRFTWLKPNCDEGVAPIDGYEYLVNRQPPPASYVGGTAVAIPDLRPSTKYAFRVRSRNANGHSPWSETIHVATEAEGAALTGTLGIYSEKLTSNLGLRWMTSASDGNNFYKVRVVLSPPKVYLVWTPLFEHINRVAYFKYVNLRFSPWSRVVGPPSQFRCPGDVGADAFDFCFPLEHLFFGVHYLSRVSYNLTNGDVVDGGSTLHFSLLQLEGVQQHPRYQITITQPRIEQQGHRNDAYWSTTGDTSQLLGYQVDIRRDGDRDWHEHGSLIRSEPSQVHFRQSLGTVPVATYYLRVRAVDGSMSTVATSPSTSFSVSCQGERSNTTKKSKQKVEENFGRKQAHFLAVCDFFV</sequence>